<dbReference type="InterPro" id="IPR011009">
    <property type="entry name" value="Kinase-like_dom_sf"/>
</dbReference>
<dbReference type="KEGG" id="fal:FRAAL6867"/>
<proteinExistence type="predicted"/>
<feature type="compositionally biased region" description="Basic and acidic residues" evidence="7">
    <location>
        <begin position="427"/>
        <end position="440"/>
    </location>
</feature>
<dbReference type="STRING" id="326424.FRAAL6867"/>
<dbReference type="PANTHER" id="PTHR43289">
    <property type="entry name" value="MITOGEN-ACTIVATED PROTEIN KINASE KINASE KINASE 20-RELATED"/>
    <property type="match status" value="1"/>
</dbReference>
<dbReference type="SMART" id="SM00220">
    <property type="entry name" value="S_TKc"/>
    <property type="match status" value="1"/>
</dbReference>
<evidence type="ECO:0000256" key="6">
    <source>
        <dbReference type="ARBA" id="ARBA00022840"/>
    </source>
</evidence>
<evidence type="ECO:0000256" key="7">
    <source>
        <dbReference type="SAM" id="MobiDB-lite"/>
    </source>
</evidence>
<feature type="compositionally biased region" description="Basic and acidic residues" evidence="7">
    <location>
        <begin position="449"/>
        <end position="468"/>
    </location>
</feature>
<dbReference type="SUPFAM" id="SSF56112">
    <property type="entry name" value="Protein kinase-like (PK-like)"/>
    <property type="match status" value="1"/>
</dbReference>
<evidence type="ECO:0000256" key="4">
    <source>
        <dbReference type="ARBA" id="ARBA00022741"/>
    </source>
</evidence>
<keyword evidence="2" id="KW-0723">Serine/threonine-protein kinase</keyword>
<feature type="region of interest" description="Disordered" evidence="7">
    <location>
        <begin position="219"/>
        <end position="239"/>
    </location>
</feature>
<dbReference type="PROSITE" id="PS50011">
    <property type="entry name" value="PROTEIN_KINASE_DOM"/>
    <property type="match status" value="1"/>
</dbReference>
<dbReference type="CDD" id="cd13973">
    <property type="entry name" value="PK_MviN-like"/>
    <property type="match status" value="1"/>
</dbReference>
<dbReference type="AlphaFoldDB" id="Q0RAQ0"/>
<feature type="compositionally biased region" description="Gly residues" evidence="7">
    <location>
        <begin position="413"/>
        <end position="425"/>
    </location>
</feature>
<evidence type="ECO:0000313" key="9">
    <source>
        <dbReference type="EMBL" id="CAJ65490.1"/>
    </source>
</evidence>
<gene>
    <name evidence="9" type="ordered locus">FRAAL6867</name>
</gene>
<evidence type="ECO:0000256" key="2">
    <source>
        <dbReference type="ARBA" id="ARBA00022527"/>
    </source>
</evidence>
<dbReference type="Gene3D" id="3.30.200.20">
    <property type="entry name" value="Phosphorylase Kinase, domain 1"/>
    <property type="match status" value="1"/>
</dbReference>
<evidence type="ECO:0000256" key="5">
    <source>
        <dbReference type="ARBA" id="ARBA00022777"/>
    </source>
</evidence>
<evidence type="ECO:0000313" key="10">
    <source>
        <dbReference type="Proteomes" id="UP000000657"/>
    </source>
</evidence>
<dbReference type="PANTHER" id="PTHR43289:SF6">
    <property type="entry name" value="SERINE_THREONINE-PROTEIN KINASE NEKL-3"/>
    <property type="match status" value="1"/>
</dbReference>
<organism evidence="9 10">
    <name type="scientific">Frankia alni (strain DSM 45986 / CECT 9034 / ACN14a)</name>
    <dbReference type="NCBI Taxonomy" id="326424"/>
    <lineage>
        <taxon>Bacteria</taxon>
        <taxon>Bacillati</taxon>
        <taxon>Actinomycetota</taxon>
        <taxon>Actinomycetes</taxon>
        <taxon>Frankiales</taxon>
        <taxon>Frankiaceae</taxon>
        <taxon>Frankia</taxon>
    </lineage>
</organism>
<evidence type="ECO:0000256" key="3">
    <source>
        <dbReference type="ARBA" id="ARBA00022679"/>
    </source>
</evidence>
<protein>
    <recommendedName>
        <fullName evidence="1">non-specific serine/threonine protein kinase</fullName>
        <ecNumber evidence="1">2.7.11.1</ecNumber>
    </recommendedName>
</protein>
<feature type="region of interest" description="Disordered" evidence="7">
    <location>
        <begin position="523"/>
        <end position="555"/>
    </location>
</feature>
<dbReference type="GO" id="GO:0004674">
    <property type="term" value="F:protein serine/threonine kinase activity"/>
    <property type="evidence" value="ECO:0007669"/>
    <property type="project" value="UniProtKB-KW"/>
</dbReference>
<feature type="domain" description="Protein kinase" evidence="8">
    <location>
        <begin position="50"/>
        <end position="352"/>
    </location>
</feature>
<dbReference type="SMR" id="Q0RAQ0"/>
<evidence type="ECO:0000256" key="1">
    <source>
        <dbReference type="ARBA" id="ARBA00012513"/>
    </source>
</evidence>
<keyword evidence="5 9" id="KW-0418">Kinase</keyword>
<name>Q0RAQ0_FRAAA</name>
<dbReference type="InterPro" id="IPR000719">
    <property type="entry name" value="Prot_kinase_dom"/>
</dbReference>
<dbReference type="Gene3D" id="1.10.510.10">
    <property type="entry name" value="Transferase(Phosphotransferase) domain 1"/>
    <property type="match status" value="1"/>
</dbReference>
<evidence type="ECO:0000259" key="8">
    <source>
        <dbReference type="PROSITE" id="PS50011"/>
    </source>
</evidence>
<sequence length="673" mass="69426">MDDGGAVVDGSNRPQAEDVDDVTLTAADARSSATPAGTTVLAETVLDRRYRLLSALTSRGPVTLWRGDDNVLARPVAVRIVEHGPTSPGDNGAAADPNREQAARRLLAAAINSGRLVHPGAASTYDATTTTTGSRRISYVVSEWVDGRTLRQLTAQGALRPEQAGAVVLAAARVIAAAHERGIHHGDLNPGDVIVSSHGTVKIIDLEIGGVLAELERSATPAELDGPDRAGTGDDGEDAEATRVVGTAAGDDAAADLRALGGLLYAGLTGHWPLGGDRGLPTAPTSGGRLRTPRQVTSSVPRDLDAITMATLGDERAGTPIATAAELVDELESINPVDAVLDTGLMSLGEYAASTEAMDVNRLDSTDYGTTADYGASADYGATADYPAPGRYADTGGYPAGAQEGRNARYGPQAGGAGRGGGFDTRGGYDDRDRDSRGYPEGRAGYPPSDRRPSDRRPSGPGRERGQERSSWGRMVPWIALVVVAVVAVVAVIVSQSGGHGGGASPTATAPAQALPSGTVLRPVRVNSFDPPADNGDGSERDSEVGNVVDGNPSTVWHTEGYTTSNFGGLKSGVGLQLNFDKPISPTSVTVQVAGGPVSFDLRSAASPADSIEGYQTVVSKAGAVGPVSLAMPSDLTQAQYWVLWVTSLPRISPTPADGKPYRGAIAEVTFRY</sequence>
<dbReference type="HOGENOM" id="CLU_021353_0_0_11"/>
<keyword evidence="6" id="KW-0067">ATP-binding</keyword>
<accession>Q0RAQ0</accession>
<dbReference type="eggNOG" id="COG0515">
    <property type="taxonomic scope" value="Bacteria"/>
</dbReference>
<dbReference type="Proteomes" id="UP000000657">
    <property type="component" value="Chromosome"/>
</dbReference>
<keyword evidence="10" id="KW-1185">Reference proteome</keyword>
<dbReference type="EMBL" id="CT573213">
    <property type="protein sequence ID" value="CAJ65490.1"/>
    <property type="molecule type" value="Genomic_DNA"/>
</dbReference>
<reference evidence="9 10" key="1">
    <citation type="journal article" date="2007" name="Genome Res.">
        <title>Genome characteristics of facultatively symbiotic Frankia sp. strains reflect host range and host plant biogeography.</title>
        <authorList>
            <person name="Normand P."/>
            <person name="Lapierre P."/>
            <person name="Tisa L.S."/>
            <person name="Gogarten J.P."/>
            <person name="Alloisio N."/>
            <person name="Bagnarol E."/>
            <person name="Bassi C.A."/>
            <person name="Berry A.M."/>
            <person name="Bickhart D.M."/>
            <person name="Choisne N."/>
            <person name="Couloux A."/>
            <person name="Cournoyer B."/>
            <person name="Cruveiller S."/>
            <person name="Daubin V."/>
            <person name="Demange N."/>
            <person name="Francino M.P."/>
            <person name="Goltsman E."/>
            <person name="Huang Y."/>
            <person name="Kopp O.R."/>
            <person name="Labarre L."/>
            <person name="Lapidus A."/>
            <person name="Lavire C."/>
            <person name="Marechal J."/>
            <person name="Martinez M."/>
            <person name="Mastronunzio J.E."/>
            <person name="Mullin B.C."/>
            <person name="Niemann J."/>
            <person name="Pujic P."/>
            <person name="Rawnsley T."/>
            <person name="Rouy Z."/>
            <person name="Schenowitz C."/>
            <person name="Sellstedt A."/>
            <person name="Tavares F."/>
            <person name="Tomkins J.P."/>
            <person name="Vallenet D."/>
            <person name="Valverde C."/>
            <person name="Wall L.G."/>
            <person name="Wang Y."/>
            <person name="Medigue C."/>
            <person name="Benson D.R."/>
        </authorList>
    </citation>
    <scope>NUCLEOTIDE SEQUENCE [LARGE SCALE GENOMIC DNA]</scope>
    <source>
        <strain evidence="10">DSM 45986 / CECT 9034 / ACN14a</strain>
    </source>
</reference>
<feature type="region of interest" description="Disordered" evidence="7">
    <location>
        <begin position="395"/>
        <end position="471"/>
    </location>
</feature>
<keyword evidence="3" id="KW-0808">Transferase</keyword>
<dbReference type="GO" id="GO:0005524">
    <property type="term" value="F:ATP binding"/>
    <property type="evidence" value="ECO:0007669"/>
    <property type="project" value="UniProtKB-KW"/>
</dbReference>
<keyword evidence="4" id="KW-0547">Nucleotide-binding</keyword>
<dbReference type="EC" id="2.7.11.1" evidence="1"/>